<dbReference type="SUPFAM" id="SSF53335">
    <property type="entry name" value="S-adenosyl-L-methionine-dependent methyltransferases"/>
    <property type="match status" value="1"/>
</dbReference>
<protein>
    <recommendedName>
        <fullName evidence="4">S-adenosyl-L-methionine-dependent methyltransferase</fullName>
        <ecNumber evidence="4">2.1.1.-</ecNumber>
    </recommendedName>
</protein>
<dbReference type="AlphaFoldDB" id="A0A149ULE6"/>
<evidence type="ECO:0000256" key="1">
    <source>
        <dbReference type="ARBA" id="ARBA00008138"/>
    </source>
</evidence>
<dbReference type="EC" id="2.1.1.-" evidence="4"/>
<proteinExistence type="inferred from homology"/>
<evidence type="ECO:0000256" key="2">
    <source>
        <dbReference type="ARBA" id="ARBA00022603"/>
    </source>
</evidence>
<evidence type="ECO:0000256" key="4">
    <source>
        <dbReference type="RuleBase" id="RU362030"/>
    </source>
</evidence>
<comment type="similarity">
    <text evidence="1 4">Belongs to the UPF0677 family.</text>
</comment>
<dbReference type="InterPro" id="IPR011610">
    <property type="entry name" value="SAM_mthyl_Trfase_ML2640-like"/>
</dbReference>
<keyword evidence="4" id="KW-0949">S-adenosyl-L-methionine</keyword>
<reference evidence="5 6" key="1">
    <citation type="submission" date="2015-06" db="EMBL/GenBank/DDBJ databases">
        <title>Improved classification and identification of acetic acid bacteria using matrix-assisted laser desorption/ionization time-of-flight mass spectrometry; Gluconobacter nephelii and Gluconobacter uchimurae are later heterotypic synonyms of Gluconobacter japonicus and Gluconobacter oxydans, respectively.</title>
        <authorList>
            <person name="Li L."/>
            <person name="Cleenwerck I."/>
            <person name="De Vuyst L."/>
            <person name="Vandamme P."/>
        </authorList>
    </citation>
    <scope>NUCLEOTIDE SEQUENCE [LARGE SCALE GENOMIC DNA]</scope>
    <source>
        <strain evidence="5 6">LMG 1699</strain>
    </source>
</reference>
<keyword evidence="3 5" id="KW-0808">Transferase</keyword>
<evidence type="ECO:0000313" key="6">
    <source>
        <dbReference type="Proteomes" id="UP000075377"/>
    </source>
</evidence>
<dbReference type="InterPro" id="IPR029063">
    <property type="entry name" value="SAM-dependent_MTases_sf"/>
</dbReference>
<comment type="caution">
    <text evidence="5">The sequence shown here is derived from an EMBL/GenBank/DDBJ whole genome shotgun (WGS) entry which is preliminary data.</text>
</comment>
<dbReference type="EMBL" id="LHZX01000302">
    <property type="protein sequence ID" value="KXV68809.1"/>
    <property type="molecule type" value="Genomic_DNA"/>
</dbReference>
<dbReference type="OrthoDB" id="9806164at2"/>
<dbReference type="PANTHER" id="PTHR43619:SF2">
    <property type="entry name" value="S-ADENOSYL-L-METHIONINE-DEPENDENT METHYLTRANSFERASES SUPERFAMILY PROTEIN"/>
    <property type="match status" value="1"/>
</dbReference>
<evidence type="ECO:0000313" key="5">
    <source>
        <dbReference type="EMBL" id="KXV68809.1"/>
    </source>
</evidence>
<dbReference type="NCBIfam" id="TIGR00027">
    <property type="entry name" value="mthyl_TIGR00027"/>
    <property type="match status" value="1"/>
</dbReference>
<dbReference type="Proteomes" id="UP000075377">
    <property type="component" value="Unassembled WGS sequence"/>
</dbReference>
<comment type="function">
    <text evidence="4">Exhibits S-adenosyl-L-methionine-dependent methyltransferase activity.</text>
</comment>
<dbReference type="GO" id="GO:0032259">
    <property type="term" value="P:methylation"/>
    <property type="evidence" value="ECO:0007669"/>
    <property type="project" value="UniProtKB-KW"/>
</dbReference>
<gene>
    <name evidence="5" type="ORF">AD951_09705</name>
</gene>
<name>A0A149ULE6_9PROT</name>
<dbReference type="GO" id="GO:0008168">
    <property type="term" value="F:methyltransferase activity"/>
    <property type="evidence" value="ECO:0007669"/>
    <property type="project" value="UniProtKB-UniRule"/>
</dbReference>
<organism evidence="5 6">
    <name type="scientific">Acetobacter malorum</name>
    <dbReference type="NCBI Taxonomy" id="178901"/>
    <lineage>
        <taxon>Bacteria</taxon>
        <taxon>Pseudomonadati</taxon>
        <taxon>Pseudomonadota</taxon>
        <taxon>Alphaproteobacteria</taxon>
        <taxon>Acetobacterales</taxon>
        <taxon>Acetobacteraceae</taxon>
        <taxon>Acetobacter</taxon>
    </lineage>
</organism>
<dbReference type="Gene3D" id="3.40.50.150">
    <property type="entry name" value="Vaccinia Virus protein VP39"/>
    <property type="match status" value="1"/>
</dbReference>
<keyword evidence="2 4" id="KW-0489">Methyltransferase</keyword>
<dbReference type="RefSeq" id="WP_061501506.1">
    <property type="nucleotide sequence ID" value="NZ_LHZX01000302.1"/>
</dbReference>
<dbReference type="PANTHER" id="PTHR43619">
    <property type="entry name" value="S-ADENOSYL-L-METHIONINE-DEPENDENT METHYLTRANSFERASE YKTD-RELATED"/>
    <property type="match status" value="1"/>
</dbReference>
<evidence type="ECO:0000256" key="3">
    <source>
        <dbReference type="ARBA" id="ARBA00022679"/>
    </source>
</evidence>
<dbReference type="InterPro" id="IPR007213">
    <property type="entry name" value="Ppm1/Ppm2/Tcmp"/>
</dbReference>
<dbReference type="PATRIC" id="fig|178901.14.peg.3399"/>
<dbReference type="Pfam" id="PF04072">
    <property type="entry name" value="LCM"/>
    <property type="match status" value="1"/>
</dbReference>
<accession>A0A149ULE6</accession>
<sequence>MTDKCPSVTAWRVARHRAKHQLLENGIVFSDPLAIPVLGEDAESLKAEEERSGEKNFRLFMAIRSRIAEDKLATAVQRGVQQAIIMGGGVDTFGLRNPHENSGLTVFEVDRPLMQNWKRRHLARTGLKVPESLTFVPVDFERDSLSTCLMKAGFDSTKPAFFSWLGVVPYLTRESIENTLRFVASIPGSEIVFDYGEPIENYEGQHRRLMEERGAFVASVGEPWLSRFNPAEIHAILLKAGFNNVTDYDRNGISSYFGWPAKPSNSKASPHVIDALRS</sequence>